<sequence length="193" mass="21467">AGIYLVGGASAFPPVARALRERYGRRVHRSPYPGSSTAIGLAIAADPQSGLTLSDRLSRGFGVFRESEDGERTSFDVLLRPDSVQAGAGQATVIEREYQAVHNVARFRFVECADIDERGEPCGRTYPYQDVLFPLEAGLRDHADLRQVEVRRTGNGPRVHERYEVDADGQIQVTLTDISDGYRRRYVLGQRQD</sequence>
<dbReference type="EMBL" id="AZLV01000448">
    <property type="protein sequence ID" value="ETJ05765.1"/>
    <property type="molecule type" value="Genomic_DNA"/>
</dbReference>
<organism evidence="1 2">
    <name type="scientific">Actinomyces urogenitalis DORA_12</name>
    <dbReference type="NCBI Taxonomy" id="1403939"/>
    <lineage>
        <taxon>Bacteria</taxon>
        <taxon>Bacillati</taxon>
        <taxon>Actinomycetota</taxon>
        <taxon>Actinomycetes</taxon>
        <taxon>Actinomycetales</taxon>
        <taxon>Actinomycetaceae</taxon>
        <taxon>Actinomyces</taxon>
    </lineage>
</organism>
<evidence type="ECO:0000313" key="2">
    <source>
        <dbReference type="Proteomes" id="UP000018852"/>
    </source>
</evidence>
<dbReference type="SUPFAM" id="SSF53067">
    <property type="entry name" value="Actin-like ATPase domain"/>
    <property type="match status" value="1"/>
</dbReference>
<dbReference type="PATRIC" id="fig|1403939.3.peg.658"/>
<comment type="caution">
    <text evidence="1">The sequence shown here is derived from an EMBL/GenBank/DDBJ whole genome shotgun (WGS) entry which is preliminary data.</text>
</comment>
<dbReference type="Gene3D" id="3.30.420.40">
    <property type="match status" value="2"/>
</dbReference>
<accession>W1VLT4</accession>
<reference evidence="1 2" key="1">
    <citation type="submission" date="2013-12" db="EMBL/GenBank/DDBJ databases">
        <title>A Varibaculum cambriense genome reconstructed from a premature infant gut community with otherwise low bacterial novelty that shifts toward anaerobic metabolism during the third week of life.</title>
        <authorList>
            <person name="Brown C.T."/>
            <person name="Sharon I."/>
            <person name="Thomas B.C."/>
            <person name="Castelle C.J."/>
            <person name="Morowitz M.J."/>
            <person name="Banfield J.F."/>
        </authorList>
    </citation>
    <scope>NUCLEOTIDE SEQUENCE [LARGE SCALE GENOMIC DNA]</scope>
    <source>
        <strain evidence="2">DORA_12</strain>
    </source>
</reference>
<dbReference type="InterPro" id="IPR043129">
    <property type="entry name" value="ATPase_NBD"/>
</dbReference>
<protein>
    <submittedName>
        <fullName evidence="1">Molecular chaperone</fullName>
    </submittedName>
</protein>
<proteinExistence type="predicted"/>
<feature type="non-terminal residue" evidence="1">
    <location>
        <position position="1"/>
    </location>
</feature>
<dbReference type="AlphaFoldDB" id="W1VLT4"/>
<dbReference type="Proteomes" id="UP000018852">
    <property type="component" value="Unassembled WGS sequence"/>
</dbReference>
<gene>
    <name evidence="1" type="ORF">Q605_AUC00448G0004</name>
</gene>
<name>W1VLT4_9ACTO</name>
<evidence type="ECO:0000313" key="1">
    <source>
        <dbReference type="EMBL" id="ETJ05765.1"/>
    </source>
</evidence>